<dbReference type="RefSeq" id="WP_110310102.1">
    <property type="nucleotide sequence ID" value="NZ_QICL01000006.1"/>
</dbReference>
<reference evidence="1 2" key="1">
    <citation type="submission" date="2018-03" db="EMBL/GenBank/DDBJ databases">
        <title>Genomic Encyclopedia of Archaeal and Bacterial Type Strains, Phase II (KMG-II): from individual species to whole genera.</title>
        <authorList>
            <person name="Goeker M."/>
        </authorList>
    </citation>
    <scope>NUCLEOTIDE SEQUENCE [LARGE SCALE GENOMIC DNA]</scope>
    <source>
        <strain evidence="1 2">DSM 100214</strain>
    </source>
</reference>
<accession>A0A2V3PS47</accession>
<dbReference type="Proteomes" id="UP000247973">
    <property type="component" value="Unassembled WGS sequence"/>
</dbReference>
<gene>
    <name evidence="1" type="ORF">CLV62_10687</name>
</gene>
<name>A0A2V3PS47_9BACT</name>
<protein>
    <submittedName>
        <fullName evidence="1">Uncharacterized protein</fullName>
    </submittedName>
</protein>
<proteinExistence type="predicted"/>
<sequence>MASGKENRYGGITKEKITLILDKLKQSGASVTGTNPWNVDVHSNGVKLQGRWNESISELQITVVDRNFYVPYSKVWDKINPLISQI</sequence>
<dbReference type="AlphaFoldDB" id="A0A2V3PS47"/>
<comment type="caution">
    <text evidence="1">The sequence shown here is derived from an EMBL/GenBank/DDBJ whole genome shotgun (WGS) entry which is preliminary data.</text>
</comment>
<organism evidence="1 2">
    <name type="scientific">Dysgonomonas alginatilytica</name>
    <dbReference type="NCBI Taxonomy" id="1605892"/>
    <lineage>
        <taxon>Bacteria</taxon>
        <taxon>Pseudomonadati</taxon>
        <taxon>Bacteroidota</taxon>
        <taxon>Bacteroidia</taxon>
        <taxon>Bacteroidales</taxon>
        <taxon>Dysgonomonadaceae</taxon>
        <taxon>Dysgonomonas</taxon>
    </lineage>
</organism>
<evidence type="ECO:0000313" key="1">
    <source>
        <dbReference type="EMBL" id="PXV65914.1"/>
    </source>
</evidence>
<dbReference type="OrthoDB" id="9807094at2"/>
<dbReference type="EMBL" id="QICL01000006">
    <property type="protein sequence ID" value="PXV65914.1"/>
    <property type="molecule type" value="Genomic_DNA"/>
</dbReference>
<evidence type="ECO:0000313" key="2">
    <source>
        <dbReference type="Proteomes" id="UP000247973"/>
    </source>
</evidence>
<keyword evidence="2" id="KW-1185">Reference proteome</keyword>